<comment type="caution">
    <text evidence="2">The sequence shown here is derived from an EMBL/GenBank/DDBJ whole genome shotgun (WGS) entry which is preliminary data.</text>
</comment>
<sequence>MPKPLAGGNELLLTHQELSGSKEDHRALRRMESILWKRKGKKDKELVEEPNSFIHRPEEIVVNDPSFGERRPHGINQLQRCPKKSPKDLRRSRGVPMAIKAR</sequence>
<dbReference type="Proteomes" id="UP000765509">
    <property type="component" value="Unassembled WGS sequence"/>
</dbReference>
<keyword evidence="3" id="KW-1185">Reference proteome</keyword>
<gene>
    <name evidence="2" type="ORF">O181_020378</name>
</gene>
<evidence type="ECO:0000256" key="1">
    <source>
        <dbReference type="SAM" id="MobiDB-lite"/>
    </source>
</evidence>
<evidence type="ECO:0000313" key="2">
    <source>
        <dbReference type="EMBL" id="MBW0480663.1"/>
    </source>
</evidence>
<protein>
    <submittedName>
        <fullName evidence="2">Uncharacterized protein</fullName>
    </submittedName>
</protein>
<dbReference type="EMBL" id="AVOT02006058">
    <property type="protein sequence ID" value="MBW0480663.1"/>
    <property type="molecule type" value="Genomic_DNA"/>
</dbReference>
<accession>A0A9Q3CBB9</accession>
<feature type="region of interest" description="Disordered" evidence="1">
    <location>
        <begin position="64"/>
        <end position="102"/>
    </location>
</feature>
<evidence type="ECO:0000313" key="3">
    <source>
        <dbReference type="Proteomes" id="UP000765509"/>
    </source>
</evidence>
<organism evidence="2 3">
    <name type="scientific">Austropuccinia psidii MF-1</name>
    <dbReference type="NCBI Taxonomy" id="1389203"/>
    <lineage>
        <taxon>Eukaryota</taxon>
        <taxon>Fungi</taxon>
        <taxon>Dikarya</taxon>
        <taxon>Basidiomycota</taxon>
        <taxon>Pucciniomycotina</taxon>
        <taxon>Pucciniomycetes</taxon>
        <taxon>Pucciniales</taxon>
        <taxon>Sphaerophragmiaceae</taxon>
        <taxon>Austropuccinia</taxon>
    </lineage>
</organism>
<name>A0A9Q3CBB9_9BASI</name>
<reference evidence="2" key="1">
    <citation type="submission" date="2021-03" db="EMBL/GenBank/DDBJ databases">
        <title>Draft genome sequence of rust myrtle Austropuccinia psidii MF-1, a brazilian biotype.</title>
        <authorList>
            <person name="Quecine M.C."/>
            <person name="Pachon D.M.R."/>
            <person name="Bonatelli M.L."/>
            <person name="Correr F.H."/>
            <person name="Franceschini L.M."/>
            <person name="Leite T.F."/>
            <person name="Margarido G.R.A."/>
            <person name="Almeida C.A."/>
            <person name="Ferrarezi J.A."/>
            <person name="Labate C.A."/>
        </authorList>
    </citation>
    <scope>NUCLEOTIDE SEQUENCE</scope>
    <source>
        <strain evidence="2">MF-1</strain>
    </source>
</reference>
<dbReference type="AlphaFoldDB" id="A0A9Q3CBB9"/>
<proteinExistence type="predicted"/>